<dbReference type="InterPro" id="IPR003607">
    <property type="entry name" value="HD/PDEase_dom"/>
</dbReference>
<proteinExistence type="predicted"/>
<accession>A0A6A6SQG0</accession>
<evidence type="ECO:0000259" key="2">
    <source>
        <dbReference type="Pfam" id="PF01966"/>
    </source>
</evidence>
<dbReference type="PANTHER" id="PTHR35569:SF1">
    <property type="entry name" value="CYANAMIDE HYDRATASE DDI2-RELATED"/>
    <property type="match status" value="1"/>
</dbReference>
<dbReference type="EMBL" id="MU004501">
    <property type="protein sequence ID" value="KAF2649217.1"/>
    <property type="molecule type" value="Genomic_DNA"/>
</dbReference>
<dbReference type="PANTHER" id="PTHR35569">
    <property type="entry name" value="CYANAMIDE HYDRATASE DDI2-RELATED"/>
    <property type="match status" value="1"/>
</dbReference>
<dbReference type="SUPFAM" id="SSF109604">
    <property type="entry name" value="HD-domain/PDEase-like"/>
    <property type="match status" value="1"/>
</dbReference>
<protein>
    <recommendedName>
        <fullName evidence="2">HD domain-containing protein</fullName>
    </recommendedName>
</protein>
<dbReference type="OrthoDB" id="2378324at2759"/>
<dbReference type="Pfam" id="PF01966">
    <property type="entry name" value="HD"/>
    <property type="match status" value="1"/>
</dbReference>
<dbReference type="AlphaFoldDB" id="A0A6A6SQG0"/>
<evidence type="ECO:0000256" key="1">
    <source>
        <dbReference type="SAM" id="MobiDB-lite"/>
    </source>
</evidence>
<feature type="compositionally biased region" description="Polar residues" evidence="1">
    <location>
        <begin position="1"/>
        <end position="18"/>
    </location>
</feature>
<dbReference type="Gene3D" id="1.10.3210.10">
    <property type="entry name" value="Hypothetical protein af1432"/>
    <property type="match status" value="1"/>
</dbReference>
<feature type="region of interest" description="Disordered" evidence="1">
    <location>
        <begin position="1"/>
        <end position="20"/>
    </location>
</feature>
<reference evidence="3" key="1">
    <citation type="journal article" date="2020" name="Stud. Mycol.">
        <title>101 Dothideomycetes genomes: a test case for predicting lifestyles and emergence of pathogens.</title>
        <authorList>
            <person name="Haridas S."/>
            <person name="Albert R."/>
            <person name="Binder M."/>
            <person name="Bloem J."/>
            <person name="Labutti K."/>
            <person name="Salamov A."/>
            <person name="Andreopoulos B."/>
            <person name="Baker S."/>
            <person name="Barry K."/>
            <person name="Bills G."/>
            <person name="Bluhm B."/>
            <person name="Cannon C."/>
            <person name="Castanera R."/>
            <person name="Culley D."/>
            <person name="Daum C."/>
            <person name="Ezra D."/>
            <person name="Gonzalez J."/>
            <person name="Henrissat B."/>
            <person name="Kuo A."/>
            <person name="Liang C."/>
            <person name="Lipzen A."/>
            <person name="Lutzoni F."/>
            <person name="Magnuson J."/>
            <person name="Mondo S."/>
            <person name="Nolan M."/>
            <person name="Ohm R."/>
            <person name="Pangilinan J."/>
            <person name="Park H.-J."/>
            <person name="Ramirez L."/>
            <person name="Alfaro M."/>
            <person name="Sun H."/>
            <person name="Tritt A."/>
            <person name="Yoshinaga Y."/>
            <person name="Zwiers L.-H."/>
            <person name="Turgeon B."/>
            <person name="Goodwin S."/>
            <person name="Spatafora J."/>
            <person name="Crous P."/>
            <person name="Grigoriev I."/>
        </authorList>
    </citation>
    <scope>NUCLEOTIDE SEQUENCE</scope>
    <source>
        <strain evidence="3">CBS 122681</strain>
    </source>
</reference>
<gene>
    <name evidence="3" type="ORF">K491DRAFT_611298</name>
</gene>
<feature type="domain" description="HD" evidence="2">
    <location>
        <begin position="44"/>
        <end position="146"/>
    </location>
</feature>
<evidence type="ECO:0000313" key="3">
    <source>
        <dbReference type="EMBL" id="KAF2649217.1"/>
    </source>
</evidence>
<dbReference type="InterPro" id="IPR006674">
    <property type="entry name" value="HD_domain"/>
</dbReference>
<organism evidence="3 4">
    <name type="scientific">Lophiostoma macrostomum CBS 122681</name>
    <dbReference type="NCBI Taxonomy" id="1314788"/>
    <lineage>
        <taxon>Eukaryota</taxon>
        <taxon>Fungi</taxon>
        <taxon>Dikarya</taxon>
        <taxon>Ascomycota</taxon>
        <taxon>Pezizomycotina</taxon>
        <taxon>Dothideomycetes</taxon>
        <taxon>Pleosporomycetidae</taxon>
        <taxon>Pleosporales</taxon>
        <taxon>Lophiostomataceae</taxon>
        <taxon>Lophiostoma</taxon>
    </lineage>
</organism>
<name>A0A6A6SQG0_9PLEO</name>
<dbReference type="CDD" id="cd00077">
    <property type="entry name" value="HDc"/>
    <property type="match status" value="1"/>
</dbReference>
<dbReference type="Proteomes" id="UP000799324">
    <property type="component" value="Unassembled WGS sequence"/>
</dbReference>
<keyword evidence="4" id="KW-1185">Reference proteome</keyword>
<sequence length="223" mass="24821">MCPPSAFNQSDSATQPPQNVDVPPTRICQAAFALATSVLSPAILNHSIRVYKYAKILAERSKSEYFTNEAKHDLLFVACLFHDFGATDAYDGPQRFEIEGADAAVSLLKEYKVDEKDAHEAWMAIALHTSPGIADRINELCRLVRQAVLVDFHRNEDVLEDTSILRKAFEEVYPRLGIEKVLGDAVATQAVRNPRKAPPASWANNLYKAYLAEPDWDGVNKGF</sequence>
<evidence type="ECO:0000313" key="4">
    <source>
        <dbReference type="Proteomes" id="UP000799324"/>
    </source>
</evidence>